<dbReference type="RefSeq" id="WP_261833535.1">
    <property type="nucleotide sequence ID" value="NZ_AP024881.1"/>
</dbReference>
<reference evidence="1 2" key="1">
    <citation type="submission" date="2015-01" db="EMBL/GenBank/DDBJ databases">
        <title>Vibrio sp. C1 JCM 19231 whole genome shotgun sequence.</title>
        <authorList>
            <person name="Sawabe T."/>
            <person name="Meirelles P."/>
            <person name="Feng G."/>
            <person name="Sayaka M."/>
            <person name="Hattori M."/>
            <person name="Ohkuma M."/>
        </authorList>
    </citation>
    <scope>NUCLEOTIDE SEQUENCE [LARGE SCALE GENOMIC DNA]</scope>
    <source>
        <strain evidence="2">JCM 19231</strain>
    </source>
</reference>
<dbReference type="Proteomes" id="UP000031671">
    <property type="component" value="Unassembled WGS sequence"/>
</dbReference>
<reference evidence="1 2" key="2">
    <citation type="submission" date="2015-01" db="EMBL/GenBank/DDBJ databases">
        <authorList>
            <consortium name="NBRP consortium"/>
            <person name="Sawabe T."/>
            <person name="Meirelles P."/>
            <person name="Feng G."/>
            <person name="Sayaka M."/>
            <person name="Hattori M."/>
            <person name="Ohkuma M."/>
        </authorList>
    </citation>
    <scope>NUCLEOTIDE SEQUENCE [LARGE SCALE GENOMIC DNA]</scope>
    <source>
        <strain evidence="2">JCM 19231</strain>
    </source>
</reference>
<dbReference type="PROSITE" id="PS51257">
    <property type="entry name" value="PROKAR_LIPOPROTEIN"/>
    <property type="match status" value="1"/>
</dbReference>
<name>A0A0B8P2M4_9VIBR</name>
<protein>
    <submittedName>
        <fullName evidence="1">Uncharacterized protein</fullName>
    </submittedName>
</protein>
<dbReference type="EMBL" id="BBRZ01000107">
    <property type="protein sequence ID" value="GAM58832.1"/>
    <property type="molecule type" value="Genomic_DNA"/>
</dbReference>
<organism evidence="1 2">
    <name type="scientific">Vibrio ishigakensis</name>
    <dbReference type="NCBI Taxonomy" id="1481914"/>
    <lineage>
        <taxon>Bacteria</taxon>
        <taxon>Pseudomonadati</taxon>
        <taxon>Pseudomonadota</taxon>
        <taxon>Gammaproteobacteria</taxon>
        <taxon>Vibrionales</taxon>
        <taxon>Vibrionaceae</taxon>
        <taxon>Vibrio</taxon>
    </lineage>
</organism>
<keyword evidence="2" id="KW-1185">Reference proteome</keyword>
<evidence type="ECO:0000313" key="2">
    <source>
        <dbReference type="Proteomes" id="UP000031671"/>
    </source>
</evidence>
<evidence type="ECO:0000313" key="1">
    <source>
        <dbReference type="EMBL" id="GAM58832.1"/>
    </source>
</evidence>
<dbReference type="AlphaFoldDB" id="A0A0B8P2M4"/>
<gene>
    <name evidence="1" type="ORF">JCM19231_4816</name>
</gene>
<proteinExistence type="predicted"/>
<accession>A0A0B8P2M4</accession>
<comment type="caution">
    <text evidence="1">The sequence shown here is derived from an EMBL/GenBank/DDBJ whole genome shotgun (WGS) entry which is preliminary data.</text>
</comment>
<sequence length="154" mass="17713">MIKPFLTLLGALLSVGCADHALQHRGTESIAYQEQHRFELSFESDDKKIELDRIESIVNQFDLRKARFELSYPTQYEQQALSIVEFMYDMKIRPDWVSVFPKGEESPFVLTVYQWQSVIDQCKPITITKSNPQAGCTVEANRTIQLINPGSRVN</sequence>